<dbReference type="EMBL" id="NJEU01001869">
    <property type="protein sequence ID" value="PHH59737.1"/>
    <property type="molecule type" value="Genomic_DNA"/>
</dbReference>
<dbReference type="OrthoDB" id="540004at2759"/>
<sequence length="115" mass="12926">MVFPNSAASSFIHGGYNERTFPRSDTYVLSLPGFTWFKVNVSAPIRVYHACAVIGKRQMLISGGLPAYGQWSSEDEWIGSHKILDLSELKLSDRYDANAAAYEPAQVIKDWYYKG</sequence>
<gene>
    <name evidence="1" type="ORF">CDD82_2405</name>
</gene>
<comment type="caution">
    <text evidence="1">The sequence shown here is derived from an EMBL/GenBank/DDBJ whole genome shotgun (WGS) entry which is preliminary data.</text>
</comment>
<evidence type="ECO:0000313" key="1">
    <source>
        <dbReference type="EMBL" id="PHH59737.1"/>
    </source>
</evidence>
<proteinExistence type="predicted"/>
<organism evidence="1 2">
    <name type="scientific">Ophiocordyceps australis</name>
    <dbReference type="NCBI Taxonomy" id="1399860"/>
    <lineage>
        <taxon>Eukaryota</taxon>
        <taxon>Fungi</taxon>
        <taxon>Dikarya</taxon>
        <taxon>Ascomycota</taxon>
        <taxon>Pezizomycotina</taxon>
        <taxon>Sordariomycetes</taxon>
        <taxon>Hypocreomycetidae</taxon>
        <taxon>Hypocreales</taxon>
        <taxon>Ophiocordycipitaceae</taxon>
        <taxon>Ophiocordyceps</taxon>
    </lineage>
</organism>
<reference evidence="1 2" key="1">
    <citation type="submission" date="2017-06" db="EMBL/GenBank/DDBJ databases">
        <title>Ant-infecting Ophiocordyceps genomes reveal a high diversity of potential behavioral manipulation genes and a possible major role for enterotoxins.</title>
        <authorList>
            <person name="De Bekker C."/>
            <person name="Evans H.C."/>
            <person name="Brachmann A."/>
            <person name="Hughes D.P."/>
        </authorList>
    </citation>
    <scope>NUCLEOTIDE SEQUENCE [LARGE SCALE GENOMIC DNA]</scope>
    <source>
        <strain evidence="1 2">1348a</strain>
    </source>
</reference>
<dbReference type="SUPFAM" id="SSF50965">
    <property type="entry name" value="Galactose oxidase, central domain"/>
    <property type="match status" value="1"/>
</dbReference>
<dbReference type="Proteomes" id="UP000224854">
    <property type="component" value="Unassembled WGS sequence"/>
</dbReference>
<protein>
    <submittedName>
        <fullName evidence="1">Uncharacterized protein</fullName>
    </submittedName>
</protein>
<name>A0A2C5XTF6_9HYPO</name>
<evidence type="ECO:0000313" key="2">
    <source>
        <dbReference type="Proteomes" id="UP000224854"/>
    </source>
</evidence>
<dbReference type="AlphaFoldDB" id="A0A2C5XTF6"/>
<accession>A0A2C5XTF6</accession>
<dbReference type="InterPro" id="IPR015915">
    <property type="entry name" value="Kelch-typ_b-propeller"/>
</dbReference>
<keyword evidence="2" id="KW-1185">Reference proteome</keyword>
<dbReference type="Gene3D" id="2.120.10.80">
    <property type="entry name" value="Kelch-type beta propeller"/>
    <property type="match status" value="1"/>
</dbReference>
<dbReference type="InterPro" id="IPR011043">
    <property type="entry name" value="Gal_Oxase/kelch_b-propeller"/>
</dbReference>